<keyword evidence="2" id="KW-0472">Membrane</keyword>
<feature type="transmembrane region" description="Helical" evidence="2">
    <location>
        <begin position="16"/>
        <end position="37"/>
    </location>
</feature>
<name>A0AAU9IYF3_9CILI</name>
<reference evidence="3" key="1">
    <citation type="submission" date="2021-09" db="EMBL/GenBank/DDBJ databases">
        <authorList>
            <consortium name="AG Swart"/>
            <person name="Singh M."/>
            <person name="Singh A."/>
            <person name="Seah K."/>
            <person name="Emmerich C."/>
        </authorList>
    </citation>
    <scope>NUCLEOTIDE SEQUENCE</scope>
    <source>
        <strain evidence="3">ATCC30299</strain>
    </source>
</reference>
<dbReference type="SUPFAM" id="SSF53649">
    <property type="entry name" value="Alkaline phosphatase-like"/>
    <property type="match status" value="1"/>
</dbReference>
<proteinExistence type="predicted"/>
<dbReference type="PANTHER" id="PTHR10974">
    <property type="entry name" value="FI08016P-RELATED"/>
    <property type="match status" value="1"/>
</dbReference>
<accession>A0AAU9IYF3</accession>
<evidence type="ECO:0000313" key="3">
    <source>
        <dbReference type="EMBL" id="CAG9316721.1"/>
    </source>
</evidence>
<sequence>MAESSCSARWGLKRKITLGISVAALFLYAAITIWLAFETNIGDKFLPSDKEFIYNNQIFTPSKDSEESNQNDNDHAEQNSKANISNSHWEYYSLLSSSLVEFKDYDISAESSQRFQKIPSQIPNISCFPLKLGYSDSQADELFNPWKSFDSCSDEKNQFLFFNSSNNKLEMNCTENPQYALGSLIETESFGSLLIQIKWNNYTSPVDIGQREFAYGKCGRQIQTFLVNKFNKKVADEAKEKSREINQFLARRKPHRPLTVFYILIDSLSRLHLYRNLPLFIDFLNSNIVTGKYSMDFLAYDFLINSAQGENTYPNMIPVLYGHNSSFHDDLIGGKGFSFRRKADDWIFQGIQQNSLWHFYKENGFVTMMGYDTIYDFLAKGLGKKIQTDHQAFNFWSGAAYTYGYKDFLELQQCLGLHNSHYYMLDYTWQYLNNYSKINKFAYIHLSTAHEESGTVIRTLDDDLVEYMEKLVKYFYDNPDEDMMIFVGSDHGKHTKEWDRSYEGYIENKLPSQFVITNRKFISRIDAARNLKENSLRMVGKFDWNLTLKQLAVSPYGKLDPKSILYNQWKKDFFVKDSISLLLESASQDRTCSDLGIENYLCTCIRWVDIAYKQQYKPVTVLADLAIKSINNQIKESHASCQLVHLDNILTAKEHQIRGEEFQNRNITITISIKESQKALYEVNGFAAEATKEFRRLELDDPYGFNPSERFTQRFPKGLLISMKAQLHSIKRLDIYSHNCTKPESLAAPYCFC</sequence>
<evidence type="ECO:0000313" key="4">
    <source>
        <dbReference type="Proteomes" id="UP001162131"/>
    </source>
</evidence>
<dbReference type="EMBL" id="CAJZBQ010000016">
    <property type="protein sequence ID" value="CAG9316721.1"/>
    <property type="molecule type" value="Genomic_DNA"/>
</dbReference>
<dbReference type="InterPro" id="IPR004245">
    <property type="entry name" value="DUF229"/>
</dbReference>
<dbReference type="InterPro" id="IPR017850">
    <property type="entry name" value="Alkaline_phosphatase_core_sf"/>
</dbReference>
<keyword evidence="2" id="KW-0812">Transmembrane</keyword>
<dbReference type="GO" id="GO:0005615">
    <property type="term" value="C:extracellular space"/>
    <property type="evidence" value="ECO:0007669"/>
    <property type="project" value="TreeGrafter"/>
</dbReference>
<gene>
    <name evidence="3" type="ORF">BSTOLATCC_MIC16826</name>
</gene>
<keyword evidence="4" id="KW-1185">Reference proteome</keyword>
<dbReference type="PANTHER" id="PTHR10974:SF1">
    <property type="entry name" value="FI08016P-RELATED"/>
    <property type="match status" value="1"/>
</dbReference>
<evidence type="ECO:0008006" key="5">
    <source>
        <dbReference type="Google" id="ProtNLM"/>
    </source>
</evidence>
<dbReference type="Pfam" id="PF02995">
    <property type="entry name" value="DUF229"/>
    <property type="match status" value="1"/>
</dbReference>
<feature type="region of interest" description="Disordered" evidence="1">
    <location>
        <begin position="61"/>
        <end position="80"/>
    </location>
</feature>
<organism evidence="3 4">
    <name type="scientific">Blepharisma stoltei</name>
    <dbReference type="NCBI Taxonomy" id="1481888"/>
    <lineage>
        <taxon>Eukaryota</taxon>
        <taxon>Sar</taxon>
        <taxon>Alveolata</taxon>
        <taxon>Ciliophora</taxon>
        <taxon>Postciliodesmatophora</taxon>
        <taxon>Heterotrichea</taxon>
        <taxon>Heterotrichida</taxon>
        <taxon>Blepharismidae</taxon>
        <taxon>Blepharisma</taxon>
    </lineage>
</organism>
<protein>
    <recommendedName>
        <fullName evidence="5">Sulfatase N-terminal domain-containing protein</fullName>
    </recommendedName>
</protein>
<evidence type="ECO:0000256" key="2">
    <source>
        <dbReference type="SAM" id="Phobius"/>
    </source>
</evidence>
<dbReference type="Proteomes" id="UP001162131">
    <property type="component" value="Unassembled WGS sequence"/>
</dbReference>
<dbReference type="AlphaFoldDB" id="A0AAU9IYF3"/>
<keyword evidence="2" id="KW-1133">Transmembrane helix</keyword>
<comment type="caution">
    <text evidence="3">The sequence shown here is derived from an EMBL/GenBank/DDBJ whole genome shotgun (WGS) entry which is preliminary data.</text>
</comment>
<evidence type="ECO:0000256" key="1">
    <source>
        <dbReference type="SAM" id="MobiDB-lite"/>
    </source>
</evidence>